<dbReference type="PROSITE" id="PS51464">
    <property type="entry name" value="SIS"/>
    <property type="match status" value="1"/>
</dbReference>
<proteinExistence type="predicted"/>
<name>A0A7J3Z864_9CREN</name>
<evidence type="ECO:0000313" key="2">
    <source>
        <dbReference type="EMBL" id="HHQ51014.1"/>
    </source>
</evidence>
<dbReference type="SUPFAM" id="SSF53697">
    <property type="entry name" value="SIS domain"/>
    <property type="match status" value="1"/>
</dbReference>
<reference evidence="2" key="1">
    <citation type="journal article" date="2020" name="mSystems">
        <title>Genome- and Community-Level Interaction Insights into Carbon Utilization and Element Cycling Functions of Hydrothermarchaeota in Hydrothermal Sediment.</title>
        <authorList>
            <person name="Zhou Z."/>
            <person name="Liu Y."/>
            <person name="Xu W."/>
            <person name="Pan J."/>
            <person name="Luo Z.H."/>
            <person name="Li M."/>
        </authorList>
    </citation>
    <scope>NUCLEOTIDE SEQUENCE [LARGE SCALE GENOMIC DNA]</scope>
    <source>
        <strain evidence="2">SpSt-1105</strain>
    </source>
</reference>
<feature type="domain" description="SIS" evidence="1">
    <location>
        <begin position="41"/>
        <end position="219"/>
    </location>
</feature>
<sequence length="255" mass="28562">MSGSRVSGVDYLVEYLEKIKSILDIIVKEERRNIEKAAEVFADTIERRKPIHFFATGHTQAAVIDVFNRGGELYAYNGILDPALSVVNGALRTTFVERLQGYAETVAKYYDLKEGETIVIISNSGINAVPIEMAMEAKKRGLTTIGVTSISWSKSMPSRHSSGKRLYELVDIVIDNHVPIGDAIIEIPGMFPKVAPVSNIINSAILHMISIKTCEILLKRGIEPPVRIIHNIKGGFEYNLKLAEKWPEYKHFKHR</sequence>
<dbReference type="NCBIfam" id="NF002805">
    <property type="entry name" value="PRK02947.1"/>
    <property type="match status" value="1"/>
</dbReference>
<evidence type="ECO:0000259" key="1">
    <source>
        <dbReference type="PROSITE" id="PS51464"/>
    </source>
</evidence>
<dbReference type="InterPro" id="IPR050099">
    <property type="entry name" value="SIS_GmhA/DiaA_subfam"/>
</dbReference>
<dbReference type="Gene3D" id="3.40.50.10490">
    <property type="entry name" value="Glucose-6-phosphate isomerase like protein, domain 1"/>
    <property type="match status" value="1"/>
</dbReference>
<dbReference type="PANTHER" id="PTHR30390">
    <property type="entry name" value="SEDOHEPTULOSE 7-PHOSPHATE ISOMERASE / DNAA INITIATOR-ASSOCIATING FACTOR FOR REPLICATION INITIATION"/>
    <property type="match status" value="1"/>
</dbReference>
<keyword evidence="2" id="KW-0413">Isomerase</keyword>
<dbReference type="InterPro" id="IPR001347">
    <property type="entry name" value="SIS_dom"/>
</dbReference>
<dbReference type="AlphaFoldDB" id="A0A7J3Z864"/>
<protein>
    <submittedName>
        <fullName evidence="2">Sugar isomerase domain-containing protein</fullName>
    </submittedName>
</protein>
<dbReference type="GO" id="GO:0097367">
    <property type="term" value="F:carbohydrate derivative binding"/>
    <property type="evidence" value="ECO:0007669"/>
    <property type="project" value="InterPro"/>
</dbReference>
<dbReference type="GO" id="GO:0016853">
    <property type="term" value="F:isomerase activity"/>
    <property type="evidence" value="ECO:0007669"/>
    <property type="project" value="UniProtKB-KW"/>
</dbReference>
<dbReference type="EMBL" id="DRYQ01000094">
    <property type="protein sequence ID" value="HHQ51014.1"/>
    <property type="molecule type" value="Genomic_DNA"/>
</dbReference>
<accession>A0A7J3Z864</accession>
<dbReference type="Pfam" id="PF13580">
    <property type="entry name" value="SIS_2"/>
    <property type="match status" value="1"/>
</dbReference>
<comment type="caution">
    <text evidence="2">The sequence shown here is derived from an EMBL/GenBank/DDBJ whole genome shotgun (WGS) entry which is preliminary data.</text>
</comment>
<dbReference type="PANTHER" id="PTHR30390:SF7">
    <property type="entry name" value="PHOSPHOHEPTOSE ISOMERASE"/>
    <property type="match status" value="1"/>
</dbReference>
<gene>
    <name evidence="2" type="ORF">ENM66_06670</name>
</gene>
<dbReference type="InterPro" id="IPR046348">
    <property type="entry name" value="SIS_dom_sf"/>
</dbReference>
<dbReference type="GO" id="GO:1901135">
    <property type="term" value="P:carbohydrate derivative metabolic process"/>
    <property type="evidence" value="ECO:0007669"/>
    <property type="project" value="InterPro"/>
</dbReference>
<organism evidence="2">
    <name type="scientific">Ignisphaera aggregans</name>
    <dbReference type="NCBI Taxonomy" id="334771"/>
    <lineage>
        <taxon>Archaea</taxon>
        <taxon>Thermoproteota</taxon>
        <taxon>Thermoprotei</taxon>
        <taxon>Desulfurococcales</taxon>
        <taxon>Desulfurococcaceae</taxon>
        <taxon>Ignisphaera</taxon>
    </lineage>
</organism>